<feature type="transmembrane region" description="Helical" evidence="2">
    <location>
        <begin position="166"/>
        <end position="183"/>
    </location>
</feature>
<keyword evidence="2" id="KW-0812">Transmembrane</keyword>
<keyword evidence="2" id="KW-1133">Transmembrane helix</keyword>
<gene>
    <name evidence="3" type="ORF">BSTOLATCC_MIC5524</name>
</gene>
<evidence type="ECO:0000256" key="1">
    <source>
        <dbReference type="SAM" id="MobiDB-lite"/>
    </source>
</evidence>
<name>A0AAU9IFN4_9CILI</name>
<feature type="region of interest" description="Disordered" evidence="1">
    <location>
        <begin position="1"/>
        <end position="28"/>
    </location>
</feature>
<dbReference type="Proteomes" id="UP001162131">
    <property type="component" value="Unassembled WGS sequence"/>
</dbReference>
<evidence type="ECO:0000256" key="2">
    <source>
        <dbReference type="SAM" id="Phobius"/>
    </source>
</evidence>
<dbReference type="AlphaFoldDB" id="A0AAU9IFN4"/>
<keyword evidence="4" id="KW-1185">Reference proteome</keyword>
<reference evidence="3" key="1">
    <citation type="submission" date="2021-09" db="EMBL/GenBank/DDBJ databases">
        <authorList>
            <consortium name="AG Swart"/>
            <person name="Singh M."/>
            <person name="Singh A."/>
            <person name="Seah K."/>
            <person name="Emmerich C."/>
        </authorList>
    </citation>
    <scope>NUCLEOTIDE SEQUENCE</scope>
    <source>
        <strain evidence="3">ATCC30299</strain>
    </source>
</reference>
<dbReference type="EMBL" id="CAJZBQ010000005">
    <property type="protein sequence ID" value="CAG9312282.1"/>
    <property type="molecule type" value="Genomic_DNA"/>
</dbReference>
<evidence type="ECO:0000313" key="4">
    <source>
        <dbReference type="Proteomes" id="UP001162131"/>
    </source>
</evidence>
<evidence type="ECO:0000313" key="3">
    <source>
        <dbReference type="EMBL" id="CAG9312282.1"/>
    </source>
</evidence>
<sequence length="212" mass="25297">MKIQDWLKNKSEEIKESPEFEETKSKANESLEKLKNRVQLHADSIKDKSQKVKEHAIEWKTETMNKIEEAKSNIKPSIEQLKNNIKPHADTIKEKVQQAKENAPETQKELKKTFVSYADRFRNYLKELKIKERFQERMPEAYKHYQKLCETRRQLLKEISYQNRKYIYYGSTVAVFYLSSGIFKRCRRTLVFAIFGGFLIVPEYFMLSKPTN</sequence>
<proteinExistence type="predicted"/>
<organism evidence="3 4">
    <name type="scientific">Blepharisma stoltei</name>
    <dbReference type="NCBI Taxonomy" id="1481888"/>
    <lineage>
        <taxon>Eukaryota</taxon>
        <taxon>Sar</taxon>
        <taxon>Alveolata</taxon>
        <taxon>Ciliophora</taxon>
        <taxon>Postciliodesmatophora</taxon>
        <taxon>Heterotrichea</taxon>
        <taxon>Heterotrichida</taxon>
        <taxon>Blepharismidae</taxon>
        <taxon>Blepharisma</taxon>
    </lineage>
</organism>
<evidence type="ECO:0008006" key="5">
    <source>
        <dbReference type="Google" id="ProtNLM"/>
    </source>
</evidence>
<feature type="transmembrane region" description="Helical" evidence="2">
    <location>
        <begin position="189"/>
        <end position="207"/>
    </location>
</feature>
<dbReference type="Gene3D" id="1.20.120.20">
    <property type="entry name" value="Apolipoprotein"/>
    <property type="match status" value="1"/>
</dbReference>
<accession>A0AAU9IFN4</accession>
<protein>
    <recommendedName>
        <fullName evidence="5">MICOS complex subunit MIC60</fullName>
    </recommendedName>
</protein>
<keyword evidence="2" id="KW-0472">Membrane</keyword>
<comment type="caution">
    <text evidence="3">The sequence shown here is derived from an EMBL/GenBank/DDBJ whole genome shotgun (WGS) entry which is preliminary data.</text>
</comment>
<dbReference type="SUPFAM" id="SSF58113">
    <property type="entry name" value="Apolipoprotein A-I"/>
    <property type="match status" value="1"/>
</dbReference>